<feature type="chain" id="PRO_5002614285" evidence="1">
    <location>
        <begin position="22"/>
        <end position="247"/>
    </location>
</feature>
<reference evidence="5" key="1">
    <citation type="journal article" date="2012" name="Appl. Microbiol. Biotechnol.">
        <title>The complete genome sequence of Pantoea ananatis AJ13355, an organism with great biotechnological potential.</title>
        <authorList>
            <person name="Hara Y."/>
            <person name="Kadotani N."/>
            <person name="Izui H."/>
            <person name="Katashkina J.I."/>
            <person name="Kuvaeva T.M."/>
            <person name="Andreeva I.G."/>
            <person name="Golubeva L.I."/>
            <person name="Malko D.B."/>
            <person name="Makeev V.J."/>
            <person name="Mashko S.V."/>
            <person name="Kozlov Y.I."/>
        </authorList>
    </citation>
    <scope>NUCLEOTIDE SEQUENCE [LARGE SCALE GENOMIC DNA]</scope>
    <source>
        <strain evidence="5">AJ13355</strain>
    </source>
</reference>
<dbReference type="AlphaFoldDB" id="A0A0H3L6G1"/>
<dbReference type="Gene3D" id="3.10.20.700">
    <property type="match status" value="1"/>
</dbReference>
<dbReference type="HOGENOM" id="CLU_080984_2_0_6"/>
<dbReference type="Proteomes" id="UP000006690">
    <property type="component" value="Chromosome"/>
</dbReference>
<dbReference type="OrthoDB" id="5592890at2"/>
<dbReference type="EMBL" id="AP012032">
    <property type="protein sequence ID" value="BAK13483.1"/>
    <property type="molecule type" value="Genomic_DNA"/>
</dbReference>
<feature type="domain" description="Capsule biosynthesis GfcC-like N-terminal" evidence="3">
    <location>
        <begin position="21"/>
        <end position="144"/>
    </location>
</feature>
<dbReference type="Pfam" id="PF20616">
    <property type="entry name" value="Caps_syn_GfcC_N"/>
    <property type="match status" value="1"/>
</dbReference>
<evidence type="ECO:0000256" key="1">
    <source>
        <dbReference type="SAM" id="SignalP"/>
    </source>
</evidence>
<dbReference type="Gene3D" id="6.10.250.2280">
    <property type="match status" value="2"/>
</dbReference>
<dbReference type="InterPro" id="IPR046459">
    <property type="entry name" value="Caps_syn_GfcC_N"/>
</dbReference>
<evidence type="ECO:0000259" key="2">
    <source>
        <dbReference type="Pfam" id="PF06251"/>
    </source>
</evidence>
<evidence type="ECO:0000313" key="5">
    <source>
        <dbReference type="Proteomes" id="UP000006690"/>
    </source>
</evidence>
<dbReference type="RefSeq" id="WP_014595052.1">
    <property type="nucleotide sequence ID" value="NC_017531.2"/>
</dbReference>
<evidence type="ECO:0000313" key="4">
    <source>
        <dbReference type="EMBL" id="BAK13483.1"/>
    </source>
</evidence>
<dbReference type="Gene3D" id="3.10.560.10">
    <property type="entry name" value="Outer membrane lipoprotein wza domain like"/>
    <property type="match status" value="1"/>
</dbReference>
<dbReference type="PATRIC" id="fig|932677.3.peg.3920"/>
<sequence>MKNITRLLAGMSLLTTLAAQAAGQVTVHAPHDTQSVQVNQVENLAQLVTQPALMTQTDWRRAVIAERGATAVAQQQYQQTLAQLRAWRADSSGEQAAAIDAVIRQLSGIRVTGRQFTSLDPDWIRLHTMDNRRLEGSYDLYLTQPSTSVLLFGPIAGAGAVNWQPGKSVRDYLSEHPRLAGAERNIAIVIAPDGTTREAPVAYWNHRHVEPEPGSIIMTGFSSWSLPGAFKDLNDRLVSVLTHRIPD</sequence>
<protein>
    <submittedName>
        <fullName evidence="4">Uncharacterized protein</fullName>
    </submittedName>
</protein>
<proteinExistence type="predicted"/>
<feature type="domain" description="Capsule biosynthesis GfcC-like C-terminal" evidence="2">
    <location>
        <begin position="158"/>
        <end position="246"/>
    </location>
</feature>
<keyword evidence="1" id="KW-0732">Signal</keyword>
<dbReference type="InterPro" id="IPR010425">
    <property type="entry name" value="Caps_synth_GfcC-like_C"/>
</dbReference>
<gene>
    <name evidence="4" type="primary">ymcB</name>
    <name evidence="4" type="ordered locus">PAJ_3403</name>
</gene>
<accession>A0A0H3L6G1</accession>
<organism evidence="4 5">
    <name type="scientific">Pantoea ananatis (strain AJ13355)</name>
    <dbReference type="NCBI Taxonomy" id="932677"/>
    <lineage>
        <taxon>Bacteria</taxon>
        <taxon>Pseudomonadati</taxon>
        <taxon>Pseudomonadota</taxon>
        <taxon>Gammaproteobacteria</taxon>
        <taxon>Enterobacterales</taxon>
        <taxon>Erwiniaceae</taxon>
        <taxon>Pantoea</taxon>
    </lineage>
</organism>
<feature type="signal peptide" evidence="1">
    <location>
        <begin position="1"/>
        <end position="21"/>
    </location>
</feature>
<name>A0A0H3L6G1_PANAA</name>
<dbReference type="Pfam" id="PF06251">
    <property type="entry name" value="Caps_syn_GfcC_C"/>
    <property type="match status" value="1"/>
</dbReference>
<evidence type="ECO:0000259" key="3">
    <source>
        <dbReference type="Pfam" id="PF20616"/>
    </source>
</evidence>
<dbReference type="KEGG" id="paj:PAJ_3403"/>
<dbReference type="eggNOG" id="ENOG5030EE4">
    <property type="taxonomic scope" value="Bacteria"/>
</dbReference>